<evidence type="ECO:0000313" key="10">
    <source>
        <dbReference type="EMBL" id="CAG9313992.1"/>
    </source>
</evidence>
<dbReference type="Gene3D" id="4.10.1250.10">
    <property type="entry name" value="Aminomethyltransferase fragment"/>
    <property type="match status" value="1"/>
</dbReference>
<keyword evidence="7" id="KW-0809">Transit peptide</keyword>
<name>A0AAU9ILB4_9CILI</name>
<comment type="subunit">
    <text evidence="7">The glycine cleavage system is composed of four proteins: P, T, L and H.</text>
</comment>
<dbReference type="PIRSF" id="PIRSF006487">
    <property type="entry name" value="GcvT"/>
    <property type="match status" value="1"/>
</dbReference>
<dbReference type="InterPro" id="IPR028896">
    <property type="entry name" value="GcvT/YgfZ/DmdA"/>
</dbReference>
<dbReference type="PANTHER" id="PTHR43757">
    <property type="entry name" value="AMINOMETHYLTRANSFERASE"/>
    <property type="match status" value="1"/>
</dbReference>
<evidence type="ECO:0000256" key="4">
    <source>
        <dbReference type="ARBA" id="ARBA00022679"/>
    </source>
</evidence>
<protein>
    <recommendedName>
        <fullName evidence="2 7">Aminomethyltransferase</fullName>
        <ecNumber evidence="2 7">2.1.2.10</ecNumber>
    </recommendedName>
    <alternativeName>
        <fullName evidence="5 7">Glycine cleavage system T protein</fullName>
    </alternativeName>
</protein>
<dbReference type="EC" id="2.1.2.10" evidence="2 7"/>
<dbReference type="GO" id="GO:0005739">
    <property type="term" value="C:mitochondrion"/>
    <property type="evidence" value="ECO:0007669"/>
    <property type="project" value="UniProtKB-SubCell"/>
</dbReference>
<dbReference type="GO" id="GO:0006546">
    <property type="term" value="P:glycine catabolic process"/>
    <property type="evidence" value="ECO:0007669"/>
    <property type="project" value="InterPro"/>
</dbReference>
<dbReference type="Proteomes" id="UP001162131">
    <property type="component" value="Unassembled WGS sequence"/>
</dbReference>
<comment type="similarity">
    <text evidence="1 7">Belongs to the GcvT family.</text>
</comment>
<dbReference type="SUPFAM" id="SSF103025">
    <property type="entry name" value="Folate-binding domain"/>
    <property type="match status" value="1"/>
</dbReference>
<dbReference type="AlphaFoldDB" id="A0AAU9ILB4"/>
<evidence type="ECO:0000313" key="11">
    <source>
        <dbReference type="Proteomes" id="UP001162131"/>
    </source>
</evidence>
<dbReference type="Gene3D" id="3.30.1360.120">
    <property type="entry name" value="Probable tRNA modification gtpase trme, domain 1"/>
    <property type="match status" value="1"/>
</dbReference>
<evidence type="ECO:0000259" key="8">
    <source>
        <dbReference type="Pfam" id="PF01571"/>
    </source>
</evidence>
<dbReference type="EMBL" id="CAJZBQ010000011">
    <property type="protein sequence ID" value="CAG9313992.1"/>
    <property type="molecule type" value="Genomic_DNA"/>
</dbReference>
<feature type="domain" description="GCVT N-terminal" evidence="8">
    <location>
        <begin position="24"/>
        <end position="278"/>
    </location>
</feature>
<reference evidence="10" key="1">
    <citation type="submission" date="2021-09" db="EMBL/GenBank/DDBJ databases">
        <authorList>
            <consortium name="AG Swart"/>
            <person name="Singh M."/>
            <person name="Singh A."/>
            <person name="Seah K."/>
            <person name="Emmerich C."/>
        </authorList>
    </citation>
    <scope>NUCLEOTIDE SEQUENCE</scope>
    <source>
        <strain evidence="10">ATCC30299</strain>
    </source>
</reference>
<organism evidence="10 11">
    <name type="scientific">Blepharisma stoltei</name>
    <dbReference type="NCBI Taxonomy" id="1481888"/>
    <lineage>
        <taxon>Eukaryota</taxon>
        <taxon>Sar</taxon>
        <taxon>Alveolata</taxon>
        <taxon>Ciliophora</taxon>
        <taxon>Postciliodesmatophora</taxon>
        <taxon>Heterotrichea</taxon>
        <taxon>Heterotrichida</taxon>
        <taxon>Blepharismidae</taxon>
        <taxon>Blepharisma</taxon>
    </lineage>
</organism>
<gene>
    <name evidence="10" type="ORF">BSTOLATCC_MIC9793</name>
</gene>
<comment type="caution">
    <text evidence="10">The sequence shown here is derived from an EMBL/GenBank/DDBJ whole genome shotgun (WGS) entry which is preliminary data.</text>
</comment>
<dbReference type="InterPro" id="IPR006222">
    <property type="entry name" value="GCVT_N"/>
</dbReference>
<dbReference type="InterPro" id="IPR027266">
    <property type="entry name" value="TrmE/GcvT-like"/>
</dbReference>
<evidence type="ECO:0000256" key="2">
    <source>
        <dbReference type="ARBA" id="ARBA00012616"/>
    </source>
</evidence>
<dbReference type="GO" id="GO:0008483">
    <property type="term" value="F:transaminase activity"/>
    <property type="evidence" value="ECO:0007669"/>
    <property type="project" value="UniProtKB-KW"/>
</dbReference>
<dbReference type="Pfam" id="PF01571">
    <property type="entry name" value="GCV_T"/>
    <property type="match status" value="1"/>
</dbReference>
<dbReference type="Gene3D" id="3.30.70.1400">
    <property type="entry name" value="Aminomethyltransferase beta-barrel domains"/>
    <property type="match status" value="1"/>
</dbReference>
<comment type="function">
    <text evidence="7">The glycine cleavage system catalyzes the degradation of glycine.</text>
</comment>
<sequence>MLARRFSTAALKRTSLYDYFKDVHEAKMGVYEGYEMPAYYGRNKDTYMGEHMIIKKKAGLFDISHMGQFKIHGKQRIEFINYLTVSDLNKIPVRSCLQSLLMMPNGGIKDEITIQKFEGYIGLVVNAGCREKDFDYLFNHMQEWRSKGRDVIVEELRDQCLLSLNGPSASGIIQGQVSCSLSTTRYMQVREAKLDYVDDEPVTVMRSGHTGEDGFDISMSSEIALKWLETIVEGGLKDRFLFCGLDARDSLRLEAGKSNYCNDMDENLTPIEADLVDRIPMSKLSAGGWLGHEAVMAQRGQLERQKFEGLRLRVGFSVEKDGPSARRGAKLFGGEEGETYGVVTSGAYSPFLNKGVGMALIRRGRAPYTGHIFKAKLDKHKTVKVQIEKGPLTPHNYYD</sequence>
<keyword evidence="7" id="KW-0496">Mitochondrion</keyword>
<evidence type="ECO:0000259" key="9">
    <source>
        <dbReference type="Pfam" id="PF08669"/>
    </source>
</evidence>
<dbReference type="PANTHER" id="PTHR43757:SF2">
    <property type="entry name" value="AMINOMETHYLTRANSFERASE, MITOCHONDRIAL"/>
    <property type="match status" value="1"/>
</dbReference>
<dbReference type="InterPro" id="IPR013977">
    <property type="entry name" value="GcvT_C"/>
</dbReference>
<dbReference type="NCBIfam" id="TIGR00528">
    <property type="entry name" value="gcvT"/>
    <property type="match status" value="1"/>
</dbReference>
<evidence type="ECO:0000256" key="7">
    <source>
        <dbReference type="RuleBase" id="RU003981"/>
    </source>
</evidence>
<dbReference type="InterPro" id="IPR029043">
    <property type="entry name" value="GcvT/YgfZ_C"/>
</dbReference>
<keyword evidence="11" id="KW-1185">Reference proteome</keyword>
<keyword evidence="3 7" id="KW-0032">Aminotransferase</keyword>
<dbReference type="InterPro" id="IPR006223">
    <property type="entry name" value="GcvT"/>
</dbReference>
<keyword evidence="4 7" id="KW-0808">Transferase</keyword>
<dbReference type="SUPFAM" id="SSF101790">
    <property type="entry name" value="Aminomethyltransferase beta-barrel domain"/>
    <property type="match status" value="1"/>
</dbReference>
<evidence type="ECO:0000256" key="3">
    <source>
        <dbReference type="ARBA" id="ARBA00022576"/>
    </source>
</evidence>
<dbReference type="Gene3D" id="2.40.30.110">
    <property type="entry name" value="Aminomethyltransferase beta-barrel domains"/>
    <property type="match status" value="1"/>
</dbReference>
<evidence type="ECO:0000256" key="5">
    <source>
        <dbReference type="ARBA" id="ARBA00031395"/>
    </source>
</evidence>
<evidence type="ECO:0000256" key="6">
    <source>
        <dbReference type="ARBA" id="ARBA00047665"/>
    </source>
</evidence>
<comment type="catalytic activity">
    <reaction evidence="6 7">
        <text>N(6)-[(R)-S(8)-aminomethyldihydrolipoyl]-L-lysyl-[protein] + (6S)-5,6,7,8-tetrahydrofolate = N(6)-[(R)-dihydrolipoyl]-L-lysyl-[protein] + (6R)-5,10-methylene-5,6,7,8-tetrahydrofolate + NH4(+)</text>
        <dbReference type="Rhea" id="RHEA:16945"/>
        <dbReference type="Rhea" id="RHEA-COMP:10475"/>
        <dbReference type="Rhea" id="RHEA-COMP:10492"/>
        <dbReference type="ChEBI" id="CHEBI:15636"/>
        <dbReference type="ChEBI" id="CHEBI:28938"/>
        <dbReference type="ChEBI" id="CHEBI:57453"/>
        <dbReference type="ChEBI" id="CHEBI:83100"/>
        <dbReference type="ChEBI" id="CHEBI:83143"/>
        <dbReference type="EC" id="2.1.2.10"/>
    </reaction>
</comment>
<dbReference type="GO" id="GO:0004047">
    <property type="term" value="F:aminomethyltransferase activity"/>
    <property type="evidence" value="ECO:0007669"/>
    <property type="project" value="UniProtKB-EC"/>
</dbReference>
<feature type="domain" description="Aminomethyltransferase C-terminal" evidence="9">
    <location>
        <begin position="312"/>
        <end position="389"/>
    </location>
</feature>
<comment type="subcellular location">
    <subcellularLocation>
        <location evidence="7">Mitochondrion</location>
    </subcellularLocation>
</comment>
<evidence type="ECO:0000256" key="1">
    <source>
        <dbReference type="ARBA" id="ARBA00008609"/>
    </source>
</evidence>
<proteinExistence type="inferred from homology"/>
<accession>A0AAU9ILB4</accession>
<dbReference type="Pfam" id="PF08669">
    <property type="entry name" value="GCV_T_C"/>
    <property type="match status" value="1"/>
</dbReference>
<dbReference type="GO" id="GO:0005960">
    <property type="term" value="C:glycine cleavage complex"/>
    <property type="evidence" value="ECO:0007669"/>
    <property type="project" value="InterPro"/>
</dbReference>